<reference evidence="2 3" key="1">
    <citation type="submission" date="2024-07" db="EMBL/GenBank/DDBJ databases">
        <title>Section-level genome sequencing and comparative genomics of Aspergillus sections Usti and Cavernicolus.</title>
        <authorList>
            <consortium name="Lawrence Berkeley National Laboratory"/>
            <person name="Nybo J.L."/>
            <person name="Vesth T.C."/>
            <person name="Theobald S."/>
            <person name="Frisvad J.C."/>
            <person name="Larsen T.O."/>
            <person name="Kjaerboelling I."/>
            <person name="Rothschild-Mancinelli K."/>
            <person name="Lyhne E.K."/>
            <person name="Kogle M.E."/>
            <person name="Barry K."/>
            <person name="Clum A."/>
            <person name="Na H."/>
            <person name="Ledsgaard L."/>
            <person name="Lin J."/>
            <person name="Lipzen A."/>
            <person name="Kuo A."/>
            <person name="Riley R."/>
            <person name="Mondo S."/>
            <person name="Labutti K."/>
            <person name="Haridas S."/>
            <person name="Pangalinan J."/>
            <person name="Salamov A.A."/>
            <person name="Simmons B.A."/>
            <person name="Magnuson J.K."/>
            <person name="Chen J."/>
            <person name="Drula E."/>
            <person name="Henrissat B."/>
            <person name="Wiebenga A."/>
            <person name="Lubbers R.J."/>
            <person name="Gomes A.C."/>
            <person name="Makela M.R."/>
            <person name="Stajich J."/>
            <person name="Grigoriev I.V."/>
            <person name="Mortensen U.H."/>
            <person name="De Vries R.P."/>
            <person name="Baker S.E."/>
            <person name="Andersen M.R."/>
        </authorList>
    </citation>
    <scope>NUCLEOTIDE SEQUENCE [LARGE SCALE GENOMIC DNA]</scope>
    <source>
        <strain evidence="2 3">CBS 588.65</strain>
    </source>
</reference>
<organism evidence="2 3">
    <name type="scientific">Aspergillus granulosus</name>
    <dbReference type="NCBI Taxonomy" id="176169"/>
    <lineage>
        <taxon>Eukaryota</taxon>
        <taxon>Fungi</taxon>
        <taxon>Dikarya</taxon>
        <taxon>Ascomycota</taxon>
        <taxon>Pezizomycotina</taxon>
        <taxon>Eurotiomycetes</taxon>
        <taxon>Eurotiomycetidae</taxon>
        <taxon>Eurotiales</taxon>
        <taxon>Aspergillaceae</taxon>
        <taxon>Aspergillus</taxon>
        <taxon>Aspergillus subgen. Nidulantes</taxon>
    </lineage>
</organism>
<gene>
    <name evidence="2" type="ORF">BJX63DRAFT_110701</name>
</gene>
<evidence type="ECO:0000256" key="1">
    <source>
        <dbReference type="SAM" id="MobiDB-lite"/>
    </source>
</evidence>
<accession>A0ABR4HPT4</accession>
<name>A0ABR4HPT4_9EURO</name>
<dbReference type="Proteomes" id="UP001610334">
    <property type="component" value="Unassembled WGS sequence"/>
</dbReference>
<feature type="region of interest" description="Disordered" evidence="1">
    <location>
        <begin position="77"/>
        <end position="122"/>
    </location>
</feature>
<proteinExistence type="predicted"/>
<sequence>MLRISETLTRISSVHWLQGGAPVTDDHKYGKYSPHTAMLPAPRTWYWSCFPPIMLVVLDASGCQVLNRHRTRIEAFSERSKTSSFEPGARPCRRDSEPVSGENGLKGGRQSPLPGSKGFQNPSLGVSTPWPLLATTRDLLPVISLVNTTTASC</sequence>
<keyword evidence="3" id="KW-1185">Reference proteome</keyword>
<evidence type="ECO:0000313" key="2">
    <source>
        <dbReference type="EMBL" id="KAL2817365.1"/>
    </source>
</evidence>
<evidence type="ECO:0000313" key="3">
    <source>
        <dbReference type="Proteomes" id="UP001610334"/>
    </source>
</evidence>
<protein>
    <submittedName>
        <fullName evidence="2">Uncharacterized protein</fullName>
    </submittedName>
</protein>
<comment type="caution">
    <text evidence="2">The sequence shown here is derived from an EMBL/GenBank/DDBJ whole genome shotgun (WGS) entry which is preliminary data.</text>
</comment>
<dbReference type="EMBL" id="JBFXLT010000018">
    <property type="protein sequence ID" value="KAL2817365.1"/>
    <property type="molecule type" value="Genomic_DNA"/>
</dbReference>